<evidence type="ECO:0000256" key="5">
    <source>
        <dbReference type="ARBA" id="ARBA00023159"/>
    </source>
</evidence>
<evidence type="ECO:0000256" key="1">
    <source>
        <dbReference type="ARBA" id="ARBA00004123"/>
    </source>
</evidence>
<feature type="domain" description="CTF/NF-I" evidence="10">
    <location>
        <begin position="1"/>
        <end position="188"/>
    </location>
</feature>
<dbReference type="PANTHER" id="PTHR11492:SF8">
    <property type="entry name" value="NUCLEAR FACTOR I, ISOFORM B"/>
    <property type="match status" value="1"/>
</dbReference>
<feature type="compositionally biased region" description="Polar residues" evidence="9">
    <location>
        <begin position="331"/>
        <end position="354"/>
    </location>
</feature>
<keyword evidence="12" id="KW-1185">Reference proteome</keyword>
<evidence type="ECO:0000259" key="10">
    <source>
        <dbReference type="PROSITE" id="PS51080"/>
    </source>
</evidence>
<dbReference type="InterPro" id="IPR003619">
    <property type="entry name" value="MAD_homology1_Dwarfin-type"/>
</dbReference>
<dbReference type="GO" id="GO:0000978">
    <property type="term" value="F:RNA polymerase II cis-regulatory region sequence-specific DNA binding"/>
    <property type="evidence" value="ECO:0007669"/>
    <property type="project" value="TreeGrafter"/>
</dbReference>
<keyword evidence="3" id="KW-0805">Transcription regulation</keyword>
<proteinExistence type="predicted"/>
<keyword evidence="2" id="KW-0235">DNA replication</keyword>
<reference evidence="11 12" key="1">
    <citation type="submission" date="2020-08" db="EMBL/GenBank/DDBJ databases">
        <authorList>
            <person name="Hejnol A."/>
        </authorList>
    </citation>
    <scope>NUCLEOTIDE SEQUENCE [LARGE SCALE GENOMIC DNA]</scope>
</reference>
<dbReference type="Proteomes" id="UP000549394">
    <property type="component" value="Unassembled WGS sequence"/>
</dbReference>
<dbReference type="PROSITE" id="PS51080">
    <property type="entry name" value="CTF_NFI_2"/>
    <property type="match status" value="1"/>
</dbReference>
<keyword evidence="4" id="KW-0238">DNA-binding</keyword>
<evidence type="ECO:0000256" key="9">
    <source>
        <dbReference type="SAM" id="MobiDB-lite"/>
    </source>
</evidence>
<dbReference type="Pfam" id="PF03165">
    <property type="entry name" value="MH1"/>
    <property type="match status" value="1"/>
</dbReference>
<dbReference type="AlphaFoldDB" id="A0A7I8V6E9"/>
<protein>
    <submittedName>
        <fullName evidence="11">DgyrCDS1146</fullName>
    </submittedName>
</protein>
<dbReference type="SMART" id="SM00523">
    <property type="entry name" value="DWA"/>
    <property type="match status" value="1"/>
</dbReference>
<dbReference type="SUPFAM" id="SSF56366">
    <property type="entry name" value="SMAD MH1 domain"/>
    <property type="match status" value="1"/>
</dbReference>
<evidence type="ECO:0000256" key="8">
    <source>
        <dbReference type="SAM" id="Coils"/>
    </source>
</evidence>
<dbReference type="PANTHER" id="PTHR11492">
    <property type="entry name" value="NUCLEAR FACTOR I"/>
    <property type="match status" value="1"/>
</dbReference>
<feature type="region of interest" description="Disordered" evidence="9">
    <location>
        <begin position="534"/>
        <end position="553"/>
    </location>
</feature>
<dbReference type="InterPro" id="IPR036578">
    <property type="entry name" value="SMAD_MH1_sf"/>
</dbReference>
<evidence type="ECO:0000256" key="3">
    <source>
        <dbReference type="ARBA" id="ARBA00023015"/>
    </source>
</evidence>
<evidence type="ECO:0000256" key="4">
    <source>
        <dbReference type="ARBA" id="ARBA00023125"/>
    </source>
</evidence>
<keyword evidence="6" id="KW-0804">Transcription</keyword>
<comment type="subcellular location">
    <subcellularLocation>
        <location evidence="1">Nucleus</location>
    </subcellularLocation>
</comment>
<dbReference type="InterPro" id="IPR000647">
    <property type="entry name" value="CTF/NFI"/>
</dbReference>
<evidence type="ECO:0000313" key="11">
    <source>
        <dbReference type="EMBL" id="CAD5111883.1"/>
    </source>
</evidence>
<accession>A0A7I8V6E9</accession>
<feature type="region of interest" description="Disordered" evidence="9">
    <location>
        <begin position="265"/>
        <end position="354"/>
    </location>
</feature>
<dbReference type="OrthoDB" id="10055441at2759"/>
<dbReference type="Pfam" id="PF10524">
    <property type="entry name" value="NfI_DNAbd_pre-N"/>
    <property type="match status" value="1"/>
</dbReference>
<keyword evidence="8" id="KW-0175">Coiled coil</keyword>
<dbReference type="GO" id="GO:0045893">
    <property type="term" value="P:positive regulation of DNA-templated transcription"/>
    <property type="evidence" value="ECO:0007669"/>
    <property type="project" value="UniProtKB-ARBA"/>
</dbReference>
<evidence type="ECO:0000256" key="7">
    <source>
        <dbReference type="ARBA" id="ARBA00023242"/>
    </source>
</evidence>
<keyword evidence="7" id="KW-0539">Nucleus</keyword>
<evidence type="ECO:0000256" key="2">
    <source>
        <dbReference type="ARBA" id="ARBA00022705"/>
    </source>
</evidence>
<dbReference type="GO" id="GO:0006260">
    <property type="term" value="P:DNA replication"/>
    <property type="evidence" value="ECO:0007669"/>
    <property type="project" value="UniProtKB-KW"/>
</dbReference>
<evidence type="ECO:0000256" key="6">
    <source>
        <dbReference type="ARBA" id="ARBA00023163"/>
    </source>
</evidence>
<dbReference type="GO" id="GO:0005634">
    <property type="term" value="C:nucleus"/>
    <property type="evidence" value="ECO:0007669"/>
    <property type="project" value="UniProtKB-SubCell"/>
</dbReference>
<dbReference type="InterPro" id="IPR019548">
    <property type="entry name" value="CTF/NFI_DNA-bd_N"/>
</dbReference>
<organism evidence="11 12">
    <name type="scientific">Dimorphilus gyrociliatus</name>
    <dbReference type="NCBI Taxonomy" id="2664684"/>
    <lineage>
        <taxon>Eukaryota</taxon>
        <taxon>Metazoa</taxon>
        <taxon>Spiralia</taxon>
        <taxon>Lophotrochozoa</taxon>
        <taxon>Annelida</taxon>
        <taxon>Polychaeta</taxon>
        <taxon>Polychaeta incertae sedis</taxon>
        <taxon>Dinophilidae</taxon>
        <taxon>Dimorphilus</taxon>
    </lineage>
</organism>
<comment type="caution">
    <text evidence="11">The sequence shown here is derived from an EMBL/GenBank/DDBJ whole genome shotgun (WGS) entry which is preliminary data.</text>
</comment>
<dbReference type="InterPro" id="IPR020604">
    <property type="entry name" value="CTF/NFI_DNA-bd-dom"/>
</dbReference>
<dbReference type="EMBL" id="CAJFCJ010000002">
    <property type="protein sequence ID" value="CAD5111883.1"/>
    <property type="molecule type" value="Genomic_DNA"/>
</dbReference>
<feature type="coiled-coil region" evidence="8">
    <location>
        <begin position="37"/>
        <end position="64"/>
    </location>
</feature>
<dbReference type="GO" id="GO:0000981">
    <property type="term" value="F:DNA-binding transcription factor activity, RNA polymerase II-specific"/>
    <property type="evidence" value="ECO:0007669"/>
    <property type="project" value="TreeGrafter"/>
</dbReference>
<evidence type="ECO:0000313" key="12">
    <source>
        <dbReference type="Proteomes" id="UP000549394"/>
    </source>
</evidence>
<gene>
    <name evidence="11" type="ORF">DGYR_LOCUS1111</name>
</gene>
<sequence length="553" mass="61325">MLQDEYHPFIEALLPHVRTFAYTWFNLQASKRKYFKKHEKRMTMDEERRVKEELESEKADVKQKWASRLLAKLRKDINQECREDFVLSITGKKAPTCVLSNPDQKGKMRRIDCLRQADKVWRLDLVMVILFKAIPLESTDGERLEKSPQCIHPTLCVNPYHISVSVRELDLYLANFIHTYVPPGCGNYEPPSADDAQDMKVPRNLHSGVSGNSSIVATGVYSARELMRVTRRTMQNDQNGSMEESAYSSPSGTYYQMQHEDLLTEKADGRPLKRRKHDTISSISSVEEDDGEENSPFVYNPSWSSHVSSLGEGGLAKVSSSRTDSPAKHSPSGNSGSAANDSTSTSTRYGQPGSESLSDFVSLVCQEASGQQTIVRSPAKQLPHHFFPSGMAPPPSPANIARPVAVIHTSDGNKVPATTETRSLMSSPFHVVRNDQMFSHIQSSNPYLGYSGSSVSPTISGIISPTSWSQLMASSPVTSNKSTARNTPTGPPRLLMTPGVESDIDANIQMMNLAHTTQDDNILQEERFLHLMPTNSPEVENGHATNEQAAKRS</sequence>
<feature type="region of interest" description="Disordered" evidence="9">
    <location>
        <begin position="232"/>
        <end position="252"/>
    </location>
</feature>
<keyword evidence="5" id="KW-0010">Activator</keyword>
<name>A0A7I8V6E9_9ANNE</name>